<reference evidence="4 5" key="1">
    <citation type="submission" date="2019-07" db="EMBL/GenBank/DDBJ databases">
        <title>Draft genome assembly of a fouling barnacle, Amphibalanus amphitrite (Darwin, 1854): The first reference genome for Thecostraca.</title>
        <authorList>
            <person name="Kim W."/>
        </authorList>
    </citation>
    <scope>NUCLEOTIDE SEQUENCE [LARGE SCALE GENOMIC DNA]</scope>
    <source>
        <strain evidence="4">SNU_AA5</strain>
        <tissue evidence="4">Soma without cirri and trophi</tissue>
    </source>
</reference>
<dbReference type="OrthoDB" id="10268090at2759"/>
<evidence type="ECO:0000259" key="3">
    <source>
        <dbReference type="Pfam" id="PF03435"/>
    </source>
</evidence>
<organism evidence="4 5">
    <name type="scientific">Amphibalanus amphitrite</name>
    <name type="common">Striped barnacle</name>
    <name type="synonym">Balanus amphitrite</name>
    <dbReference type="NCBI Taxonomy" id="1232801"/>
    <lineage>
        <taxon>Eukaryota</taxon>
        <taxon>Metazoa</taxon>
        <taxon>Ecdysozoa</taxon>
        <taxon>Arthropoda</taxon>
        <taxon>Crustacea</taxon>
        <taxon>Multicrustacea</taxon>
        <taxon>Cirripedia</taxon>
        <taxon>Thoracica</taxon>
        <taxon>Thoracicalcarea</taxon>
        <taxon>Balanomorpha</taxon>
        <taxon>Balanoidea</taxon>
        <taxon>Balanidae</taxon>
        <taxon>Amphibalaninae</taxon>
        <taxon>Amphibalanus</taxon>
    </lineage>
</organism>
<accession>A0A6A4WWE9</accession>
<sequence>MATAGDRLDLVVFGATGFTGQFVVEEIARIETENAGLSWGIAGRSRAKLEKIRQQAAKETGRSLEHVEILVADVSDQDSLDRMASRSKVVINCVGPYRFYGEQVVKACVNNGASTVDISGEPQFLEGMQFKYHEAAEKAGVYVVGACGFDSIPADMGTCFVHEKFDGDLNGIESYFKVQTGPKGYRGIHYATYQSAIHGFANAHELGPLRKQLFGKRLPSLQPQAAQPDKSVVQRSVFHNYETRGWRNIQYSPYVGIGGMLRTVGVTILLAFFGLMASFNFGRTLLEKYPRAMTLGAVSHDGPTREQMAETSFSMTFVASGWKQKAPRDEQHSEKPDQSLVARVSGPECGYIATPICLVQSAITILKEADKMPGTGGVYSPGAAFLDSTLIQRLTEHDVKFEVLGDK</sequence>
<keyword evidence="2" id="KW-0812">Transmembrane</keyword>
<evidence type="ECO:0000313" key="4">
    <source>
        <dbReference type="EMBL" id="KAF0307990.1"/>
    </source>
</evidence>
<proteinExistence type="inferred from homology"/>
<comment type="similarity">
    <text evidence="1">Belongs to the saccharopine dehydrogenase family.</text>
</comment>
<evidence type="ECO:0000313" key="5">
    <source>
        <dbReference type="Proteomes" id="UP000440578"/>
    </source>
</evidence>
<dbReference type="AlphaFoldDB" id="A0A6A4WWE9"/>
<dbReference type="Gene3D" id="3.40.50.720">
    <property type="entry name" value="NAD(P)-binding Rossmann-like Domain"/>
    <property type="match status" value="1"/>
</dbReference>
<dbReference type="PANTHER" id="PTHR12286:SF5">
    <property type="entry name" value="SACCHAROPINE DEHYDROGENASE-LIKE OXIDOREDUCTASE"/>
    <property type="match status" value="1"/>
</dbReference>
<dbReference type="InterPro" id="IPR005097">
    <property type="entry name" value="Sacchrp_dh_NADP-bd"/>
</dbReference>
<keyword evidence="2" id="KW-0472">Membrane</keyword>
<dbReference type="Proteomes" id="UP000440578">
    <property type="component" value="Unassembled WGS sequence"/>
</dbReference>
<dbReference type="PANTHER" id="PTHR12286">
    <property type="entry name" value="SACCHAROPINE DEHYDROGENASE-LIKE OXIDOREDUCTASE"/>
    <property type="match status" value="1"/>
</dbReference>
<dbReference type="FunFam" id="3.40.50.720:FF:000178">
    <property type="entry name" value="Saccharopine dehydrogenase-like oxidoreductase"/>
    <property type="match status" value="1"/>
</dbReference>
<dbReference type="GO" id="GO:0009247">
    <property type="term" value="P:glycolipid biosynthetic process"/>
    <property type="evidence" value="ECO:0007669"/>
    <property type="project" value="TreeGrafter"/>
</dbReference>
<protein>
    <submittedName>
        <fullName evidence="4">Saccharopine dehydrogenase-like oxidoreductase</fullName>
    </submittedName>
</protein>
<dbReference type="GO" id="GO:0005811">
    <property type="term" value="C:lipid droplet"/>
    <property type="evidence" value="ECO:0007669"/>
    <property type="project" value="TreeGrafter"/>
</dbReference>
<feature type="domain" description="Saccharopine dehydrogenase NADP binding" evidence="3">
    <location>
        <begin position="11"/>
        <end position="144"/>
    </location>
</feature>
<feature type="transmembrane region" description="Helical" evidence="2">
    <location>
        <begin position="260"/>
        <end position="281"/>
    </location>
</feature>
<dbReference type="InterPro" id="IPR036291">
    <property type="entry name" value="NAD(P)-bd_dom_sf"/>
</dbReference>
<dbReference type="Pfam" id="PF03435">
    <property type="entry name" value="Sacchrp_dh_NADP"/>
    <property type="match status" value="1"/>
</dbReference>
<dbReference type="InterPro" id="IPR051276">
    <property type="entry name" value="Saccharopine_DH-like_oxidrdct"/>
</dbReference>
<name>A0A6A4WWE9_AMPAM</name>
<keyword evidence="2" id="KW-1133">Transmembrane helix</keyword>
<keyword evidence="5" id="KW-1185">Reference proteome</keyword>
<gene>
    <name evidence="4" type="primary">SCCPDH</name>
    <name evidence="4" type="ORF">FJT64_020731</name>
</gene>
<dbReference type="GO" id="GO:0005886">
    <property type="term" value="C:plasma membrane"/>
    <property type="evidence" value="ECO:0007669"/>
    <property type="project" value="TreeGrafter"/>
</dbReference>
<dbReference type="SUPFAM" id="SSF51735">
    <property type="entry name" value="NAD(P)-binding Rossmann-fold domains"/>
    <property type="match status" value="1"/>
</dbReference>
<dbReference type="EMBL" id="VIIS01000519">
    <property type="protein sequence ID" value="KAF0307990.1"/>
    <property type="molecule type" value="Genomic_DNA"/>
</dbReference>
<comment type="caution">
    <text evidence="4">The sequence shown here is derived from an EMBL/GenBank/DDBJ whole genome shotgun (WGS) entry which is preliminary data.</text>
</comment>
<dbReference type="GO" id="GO:0005739">
    <property type="term" value="C:mitochondrion"/>
    <property type="evidence" value="ECO:0007669"/>
    <property type="project" value="TreeGrafter"/>
</dbReference>
<evidence type="ECO:0000256" key="1">
    <source>
        <dbReference type="ARBA" id="ARBA00038048"/>
    </source>
</evidence>
<evidence type="ECO:0000256" key="2">
    <source>
        <dbReference type="SAM" id="Phobius"/>
    </source>
</evidence>